<gene>
    <name evidence="1" type="ORF">K437DRAFT_271166</name>
</gene>
<keyword evidence="2" id="KW-1185">Reference proteome</keyword>
<protein>
    <submittedName>
        <fullName evidence="1">Uncharacterized protein</fullName>
    </submittedName>
</protein>
<dbReference type="OrthoDB" id="3259102at2759"/>
<name>A0A066V3K3_TILAU</name>
<proteinExistence type="predicted"/>
<dbReference type="EMBL" id="JMSN01000174">
    <property type="protein sequence ID" value="KDN36292.1"/>
    <property type="molecule type" value="Genomic_DNA"/>
</dbReference>
<dbReference type="AlphaFoldDB" id="A0A066V3K3"/>
<dbReference type="InParanoid" id="A0A066V3K3"/>
<reference evidence="1 2" key="1">
    <citation type="submission" date="2014-05" db="EMBL/GenBank/DDBJ databases">
        <title>Draft genome sequence of a rare smut relative, Tilletiaria anomala UBC 951.</title>
        <authorList>
            <consortium name="DOE Joint Genome Institute"/>
            <person name="Toome M."/>
            <person name="Kuo A."/>
            <person name="Henrissat B."/>
            <person name="Lipzen A."/>
            <person name="Tritt A."/>
            <person name="Yoshinaga Y."/>
            <person name="Zane M."/>
            <person name="Barry K."/>
            <person name="Grigoriev I.V."/>
            <person name="Spatafora J.W."/>
            <person name="Aimea M.C."/>
        </authorList>
    </citation>
    <scope>NUCLEOTIDE SEQUENCE [LARGE SCALE GENOMIC DNA]</scope>
    <source>
        <strain evidence="1 2">UBC 951</strain>
    </source>
</reference>
<dbReference type="Proteomes" id="UP000027361">
    <property type="component" value="Unassembled WGS sequence"/>
</dbReference>
<evidence type="ECO:0000313" key="1">
    <source>
        <dbReference type="EMBL" id="KDN36292.1"/>
    </source>
</evidence>
<dbReference type="STRING" id="1037660.A0A066V3K3"/>
<comment type="caution">
    <text evidence="1">The sequence shown here is derived from an EMBL/GenBank/DDBJ whole genome shotgun (WGS) entry which is preliminary data.</text>
</comment>
<dbReference type="HOGENOM" id="CLU_2308010_0_0_1"/>
<dbReference type="GeneID" id="25266245"/>
<sequence>MTRCVPSHENSVQGRHTLSSFYSNSGIEDRDAYSVGYTSMDGIKYCDGDCSDSGDEVIRRALGGRGSHQYNRRYLLSAENHKINMFEAVGACGRLDCLVG</sequence>
<evidence type="ECO:0000313" key="2">
    <source>
        <dbReference type="Proteomes" id="UP000027361"/>
    </source>
</evidence>
<dbReference type="RefSeq" id="XP_013240007.1">
    <property type="nucleotide sequence ID" value="XM_013384553.1"/>
</dbReference>
<organism evidence="1 2">
    <name type="scientific">Tilletiaria anomala (strain ATCC 24038 / CBS 436.72 / UBC 951)</name>
    <dbReference type="NCBI Taxonomy" id="1037660"/>
    <lineage>
        <taxon>Eukaryota</taxon>
        <taxon>Fungi</taxon>
        <taxon>Dikarya</taxon>
        <taxon>Basidiomycota</taxon>
        <taxon>Ustilaginomycotina</taxon>
        <taxon>Exobasidiomycetes</taxon>
        <taxon>Georgefischeriales</taxon>
        <taxon>Tilletiariaceae</taxon>
        <taxon>Tilletiaria</taxon>
    </lineage>
</organism>
<accession>A0A066V3K3</accession>